<keyword evidence="2" id="KW-1185">Reference proteome</keyword>
<evidence type="ECO:0000313" key="2">
    <source>
        <dbReference type="Proteomes" id="UP000299102"/>
    </source>
</evidence>
<reference evidence="1 2" key="1">
    <citation type="journal article" date="2019" name="Commun. Biol.">
        <title>The bagworm genome reveals a unique fibroin gene that provides high tensile strength.</title>
        <authorList>
            <person name="Kono N."/>
            <person name="Nakamura H."/>
            <person name="Ohtoshi R."/>
            <person name="Tomita M."/>
            <person name="Numata K."/>
            <person name="Arakawa K."/>
        </authorList>
    </citation>
    <scope>NUCLEOTIDE SEQUENCE [LARGE SCALE GENOMIC DNA]</scope>
</reference>
<comment type="caution">
    <text evidence="1">The sequence shown here is derived from an EMBL/GenBank/DDBJ whole genome shotgun (WGS) entry which is preliminary data.</text>
</comment>
<dbReference type="EMBL" id="BGZK01001577">
    <property type="protein sequence ID" value="GBP82655.1"/>
    <property type="molecule type" value="Genomic_DNA"/>
</dbReference>
<dbReference type="AlphaFoldDB" id="A0A4C1Z7T5"/>
<organism evidence="1 2">
    <name type="scientific">Eumeta variegata</name>
    <name type="common">Bagworm moth</name>
    <name type="synonym">Eumeta japonica</name>
    <dbReference type="NCBI Taxonomy" id="151549"/>
    <lineage>
        <taxon>Eukaryota</taxon>
        <taxon>Metazoa</taxon>
        <taxon>Ecdysozoa</taxon>
        <taxon>Arthropoda</taxon>
        <taxon>Hexapoda</taxon>
        <taxon>Insecta</taxon>
        <taxon>Pterygota</taxon>
        <taxon>Neoptera</taxon>
        <taxon>Endopterygota</taxon>
        <taxon>Lepidoptera</taxon>
        <taxon>Glossata</taxon>
        <taxon>Ditrysia</taxon>
        <taxon>Tineoidea</taxon>
        <taxon>Psychidae</taxon>
        <taxon>Oiketicinae</taxon>
        <taxon>Eumeta</taxon>
    </lineage>
</organism>
<proteinExistence type="predicted"/>
<evidence type="ECO:0000313" key="1">
    <source>
        <dbReference type="EMBL" id="GBP82655.1"/>
    </source>
</evidence>
<name>A0A4C1Z7T5_EUMVA</name>
<protein>
    <submittedName>
        <fullName evidence="1">Uncharacterized protein</fullName>
    </submittedName>
</protein>
<accession>A0A4C1Z7T5</accession>
<sequence>MLMKLRVLTDTGKKVQNNVCQTKHVPLTETDDSRTAQCLVNTAGGVVLLNQVFSNSFSPEPLHADEHYHVEE</sequence>
<gene>
    <name evidence="1" type="ORF">EVAR_60102_1</name>
</gene>
<dbReference type="Proteomes" id="UP000299102">
    <property type="component" value="Unassembled WGS sequence"/>
</dbReference>